<dbReference type="Pfam" id="PF01047">
    <property type="entry name" value="MarR"/>
    <property type="match status" value="1"/>
</dbReference>
<sequence>MSKTIPAAFQATLHIRDHCLCLHAQRAARRLARRFDEAFRPLGITSGQFSLMNGLNRPTPPPISALATLLAMDRSTVTANLKPLERQGLATVSIDPEDRRSAARP</sequence>
<evidence type="ECO:0000313" key="3">
    <source>
        <dbReference type="Proteomes" id="UP000016569"/>
    </source>
</evidence>
<dbReference type="Proteomes" id="UP000016569">
    <property type="component" value="Unassembled WGS sequence"/>
</dbReference>
<protein>
    <submittedName>
        <fullName evidence="2">Organic hydroperoxide resistance transcriptional regulator</fullName>
    </submittedName>
</protein>
<dbReference type="InterPro" id="IPR000835">
    <property type="entry name" value="HTH_MarR-typ"/>
</dbReference>
<gene>
    <name evidence="2" type="ORF">MBEBAB_0117</name>
</gene>
<dbReference type="RefSeq" id="WP_021695963.1">
    <property type="nucleotide sequence ID" value="NZ_BATC01000002.1"/>
</dbReference>
<dbReference type="GO" id="GO:0006950">
    <property type="term" value="P:response to stress"/>
    <property type="evidence" value="ECO:0007669"/>
    <property type="project" value="TreeGrafter"/>
</dbReference>
<name>A0A8E0NAL2_9CAUL</name>
<reference evidence="3" key="1">
    <citation type="journal article" date="2013" name="Genome Announc.">
        <title>Draft Genome Sequence of the Dimorphic Prosthecate Bacterium Brevundimonas abyssalis TAR-001T.</title>
        <authorList>
            <person name="Tsubouchi T."/>
            <person name="Nishi S."/>
            <person name="Usui K."/>
            <person name="Shimane Y."/>
            <person name="Takaki Y."/>
            <person name="Maruyama T."/>
            <person name="Hatada Y."/>
        </authorList>
    </citation>
    <scope>NUCLEOTIDE SEQUENCE [LARGE SCALE GENOMIC DNA]</scope>
    <source>
        <strain evidence="3">TAR-001</strain>
    </source>
</reference>
<comment type="caution">
    <text evidence="2">The sequence shown here is derived from an EMBL/GenBank/DDBJ whole genome shotgun (WGS) entry which is preliminary data.</text>
</comment>
<evidence type="ECO:0000313" key="2">
    <source>
        <dbReference type="EMBL" id="GAD57867.1"/>
    </source>
</evidence>
<dbReference type="EMBL" id="BATC01000002">
    <property type="protein sequence ID" value="GAD57867.1"/>
    <property type="molecule type" value="Genomic_DNA"/>
</dbReference>
<dbReference type="InterPro" id="IPR039422">
    <property type="entry name" value="MarR/SlyA-like"/>
</dbReference>
<dbReference type="AlphaFoldDB" id="A0A8E0NAL2"/>
<dbReference type="SUPFAM" id="SSF46785">
    <property type="entry name" value="Winged helix' DNA-binding domain"/>
    <property type="match status" value="1"/>
</dbReference>
<feature type="domain" description="HTH marR-type" evidence="1">
    <location>
        <begin position="17"/>
        <end position="105"/>
    </location>
</feature>
<dbReference type="Gene3D" id="1.10.10.10">
    <property type="entry name" value="Winged helix-like DNA-binding domain superfamily/Winged helix DNA-binding domain"/>
    <property type="match status" value="1"/>
</dbReference>
<dbReference type="PANTHER" id="PTHR33164">
    <property type="entry name" value="TRANSCRIPTIONAL REGULATOR, MARR FAMILY"/>
    <property type="match status" value="1"/>
</dbReference>
<accession>A0A8E0NAL2</accession>
<dbReference type="PROSITE" id="PS50995">
    <property type="entry name" value="HTH_MARR_2"/>
    <property type="match status" value="1"/>
</dbReference>
<organism evidence="2 3">
    <name type="scientific">Brevundimonas abyssalis TAR-001</name>
    <dbReference type="NCBI Taxonomy" id="1391729"/>
    <lineage>
        <taxon>Bacteria</taxon>
        <taxon>Pseudomonadati</taxon>
        <taxon>Pseudomonadota</taxon>
        <taxon>Alphaproteobacteria</taxon>
        <taxon>Caulobacterales</taxon>
        <taxon>Caulobacteraceae</taxon>
        <taxon>Brevundimonas</taxon>
    </lineage>
</organism>
<dbReference type="PANTHER" id="PTHR33164:SF105">
    <property type="entry name" value="TRANSCRIPTIONAL REPRESSOR PROTEIN-RELATED"/>
    <property type="match status" value="1"/>
</dbReference>
<proteinExistence type="predicted"/>
<keyword evidence="3" id="KW-1185">Reference proteome</keyword>
<evidence type="ECO:0000259" key="1">
    <source>
        <dbReference type="PROSITE" id="PS50995"/>
    </source>
</evidence>
<dbReference type="InterPro" id="IPR036390">
    <property type="entry name" value="WH_DNA-bd_sf"/>
</dbReference>
<dbReference type="GO" id="GO:0003700">
    <property type="term" value="F:DNA-binding transcription factor activity"/>
    <property type="evidence" value="ECO:0007669"/>
    <property type="project" value="InterPro"/>
</dbReference>
<dbReference type="InterPro" id="IPR036388">
    <property type="entry name" value="WH-like_DNA-bd_sf"/>
</dbReference>